<dbReference type="SUPFAM" id="SSF46689">
    <property type="entry name" value="Homeodomain-like"/>
    <property type="match status" value="1"/>
</dbReference>
<evidence type="ECO:0000313" key="7">
    <source>
        <dbReference type="Proteomes" id="UP001501237"/>
    </source>
</evidence>
<dbReference type="PANTHER" id="PTHR47506">
    <property type="entry name" value="TRANSCRIPTIONAL REGULATORY PROTEIN"/>
    <property type="match status" value="1"/>
</dbReference>
<dbReference type="Gene3D" id="1.10.357.10">
    <property type="entry name" value="Tetracycline Repressor, domain 2"/>
    <property type="match status" value="1"/>
</dbReference>
<organism evidence="6 7">
    <name type="scientific">Actinocorallia longicatena</name>
    <dbReference type="NCBI Taxonomy" id="111803"/>
    <lineage>
        <taxon>Bacteria</taxon>
        <taxon>Bacillati</taxon>
        <taxon>Actinomycetota</taxon>
        <taxon>Actinomycetes</taxon>
        <taxon>Streptosporangiales</taxon>
        <taxon>Thermomonosporaceae</taxon>
        <taxon>Actinocorallia</taxon>
    </lineage>
</organism>
<feature type="DNA-binding region" description="H-T-H motif" evidence="4">
    <location>
        <begin position="29"/>
        <end position="48"/>
    </location>
</feature>
<dbReference type="RefSeq" id="WP_344836147.1">
    <property type="nucleotide sequence ID" value="NZ_BAAAUV010000025.1"/>
</dbReference>
<sequence>MPRSARLSREEWAEAALAVLVEGGPGAVAVEPVAARLGASKSSFYWLFDNRRALLLAALECWERRQTEEIVPVLAEIADPGERLRFLVEAAFAATESGDLALRLLTEAEDEVVRPVVERVTARRLAVIAGSFEELGLPPAAARDRAAAAYSVYLGTAALARIGAAPTDRSGYVASVLAALMP</sequence>
<protein>
    <submittedName>
        <fullName evidence="6">TetR/AcrR family transcriptional regulator</fullName>
    </submittedName>
</protein>
<keyword evidence="7" id="KW-1185">Reference proteome</keyword>
<keyword evidence="1" id="KW-0805">Transcription regulation</keyword>
<reference evidence="7" key="1">
    <citation type="journal article" date="2019" name="Int. J. Syst. Evol. Microbiol.">
        <title>The Global Catalogue of Microorganisms (GCM) 10K type strain sequencing project: providing services to taxonomists for standard genome sequencing and annotation.</title>
        <authorList>
            <consortium name="The Broad Institute Genomics Platform"/>
            <consortium name="The Broad Institute Genome Sequencing Center for Infectious Disease"/>
            <person name="Wu L."/>
            <person name="Ma J."/>
        </authorList>
    </citation>
    <scope>NUCLEOTIDE SEQUENCE [LARGE SCALE GENOMIC DNA]</scope>
    <source>
        <strain evidence="7">JCM 9377</strain>
    </source>
</reference>
<dbReference type="Pfam" id="PF00440">
    <property type="entry name" value="TetR_N"/>
    <property type="match status" value="1"/>
</dbReference>
<dbReference type="SUPFAM" id="SSF48498">
    <property type="entry name" value="Tetracyclin repressor-like, C-terminal domain"/>
    <property type="match status" value="1"/>
</dbReference>
<evidence type="ECO:0000256" key="4">
    <source>
        <dbReference type="PROSITE-ProRule" id="PRU00335"/>
    </source>
</evidence>
<evidence type="ECO:0000256" key="1">
    <source>
        <dbReference type="ARBA" id="ARBA00023015"/>
    </source>
</evidence>
<keyword evidence="3" id="KW-0804">Transcription</keyword>
<evidence type="ECO:0000256" key="3">
    <source>
        <dbReference type="ARBA" id="ARBA00023163"/>
    </source>
</evidence>
<feature type="domain" description="HTH tetR-type" evidence="5">
    <location>
        <begin position="6"/>
        <end position="66"/>
    </location>
</feature>
<dbReference type="EMBL" id="BAAAUV010000025">
    <property type="protein sequence ID" value="GAA3233418.1"/>
    <property type="molecule type" value="Genomic_DNA"/>
</dbReference>
<dbReference type="PANTHER" id="PTHR47506:SF1">
    <property type="entry name" value="HTH-TYPE TRANSCRIPTIONAL REGULATOR YJDC"/>
    <property type="match status" value="1"/>
</dbReference>
<accession>A0ABP6QJ75</accession>
<gene>
    <name evidence="6" type="ORF">GCM10010468_65960</name>
</gene>
<evidence type="ECO:0000259" key="5">
    <source>
        <dbReference type="PROSITE" id="PS50977"/>
    </source>
</evidence>
<dbReference type="InterPro" id="IPR009057">
    <property type="entry name" value="Homeodomain-like_sf"/>
</dbReference>
<evidence type="ECO:0000256" key="2">
    <source>
        <dbReference type="ARBA" id="ARBA00023125"/>
    </source>
</evidence>
<dbReference type="InterPro" id="IPR036271">
    <property type="entry name" value="Tet_transcr_reg_TetR-rel_C_sf"/>
</dbReference>
<proteinExistence type="predicted"/>
<dbReference type="PROSITE" id="PS50977">
    <property type="entry name" value="HTH_TETR_2"/>
    <property type="match status" value="1"/>
</dbReference>
<dbReference type="Proteomes" id="UP001501237">
    <property type="component" value="Unassembled WGS sequence"/>
</dbReference>
<dbReference type="InterPro" id="IPR001647">
    <property type="entry name" value="HTH_TetR"/>
</dbReference>
<keyword evidence="2 4" id="KW-0238">DNA-binding</keyword>
<comment type="caution">
    <text evidence="6">The sequence shown here is derived from an EMBL/GenBank/DDBJ whole genome shotgun (WGS) entry which is preliminary data.</text>
</comment>
<evidence type="ECO:0000313" key="6">
    <source>
        <dbReference type="EMBL" id="GAA3233418.1"/>
    </source>
</evidence>
<name>A0ABP6QJ75_9ACTN</name>